<dbReference type="RefSeq" id="XP_017553034.1">
    <property type="nucleotide sequence ID" value="XM_017697545.2"/>
</dbReference>
<dbReference type="PROSITE" id="PS00108">
    <property type="entry name" value="PROTEIN_KINASE_ST"/>
    <property type="match status" value="1"/>
</dbReference>
<keyword evidence="8" id="KW-1185">Reference proteome</keyword>
<feature type="compositionally biased region" description="Basic and acidic residues" evidence="6">
    <location>
        <begin position="136"/>
        <end position="157"/>
    </location>
</feature>
<feature type="compositionally biased region" description="Basic residues" evidence="6">
    <location>
        <begin position="121"/>
        <end position="135"/>
    </location>
</feature>
<feature type="region of interest" description="Disordered" evidence="6">
    <location>
        <begin position="106"/>
        <end position="194"/>
    </location>
</feature>
<dbReference type="Pfam" id="PF00069">
    <property type="entry name" value="Pkinase"/>
    <property type="match status" value="1"/>
</dbReference>
<feature type="compositionally biased region" description="Low complexity" evidence="6">
    <location>
        <begin position="172"/>
        <end position="191"/>
    </location>
</feature>
<protein>
    <submittedName>
        <fullName evidence="7">Uncharacterized protein</fullName>
    </submittedName>
</protein>
<dbReference type="RefSeq" id="XP_017553033.1">
    <property type="nucleotide sequence ID" value="XM_017697544.2"/>
</dbReference>
<dbReference type="SMART" id="SM00220">
    <property type="entry name" value="S_TKc"/>
    <property type="match status" value="1"/>
</dbReference>
<evidence type="ECO:0000256" key="3">
    <source>
        <dbReference type="ARBA" id="ARBA00022777"/>
    </source>
</evidence>
<feature type="region of interest" description="Disordered" evidence="6">
    <location>
        <begin position="620"/>
        <end position="677"/>
    </location>
</feature>
<keyword evidence="3" id="KW-0418">Kinase</keyword>
<dbReference type="OrthoDB" id="5836549at2759"/>
<dbReference type="GO" id="GO:0004672">
    <property type="term" value="F:protein kinase activity"/>
    <property type="evidence" value="ECO:0007669"/>
    <property type="project" value="InterPro"/>
</dbReference>
<dbReference type="InterPro" id="IPR000719">
    <property type="entry name" value="Prot_kinase_dom"/>
</dbReference>
<dbReference type="PANTHER" id="PTHR48016">
    <property type="entry name" value="MAP KINASE KINASE KINASE SSK2-RELATED-RELATED"/>
    <property type="match status" value="1"/>
</dbReference>
<proteinExistence type="predicted"/>
<dbReference type="PANTHER" id="PTHR48016:SF9">
    <property type="entry name" value="MITOGEN-ACTIVATED PROTEIN KINASE KINASE KINASE 14"/>
    <property type="match status" value="1"/>
</dbReference>
<accession>A0A3B4CF52</accession>
<reference evidence="7" key="3">
    <citation type="submission" date="2025-09" db="UniProtKB">
        <authorList>
            <consortium name="Ensembl"/>
        </authorList>
    </citation>
    <scope>IDENTIFICATION</scope>
</reference>
<dbReference type="InterPro" id="IPR008271">
    <property type="entry name" value="Ser/Thr_kinase_AS"/>
</dbReference>
<keyword evidence="5" id="KW-0175">Coiled coil</keyword>
<dbReference type="InterPro" id="IPR011009">
    <property type="entry name" value="Kinase-like_dom_sf"/>
</dbReference>
<feature type="compositionally biased region" description="Polar residues" evidence="6">
    <location>
        <begin position="106"/>
        <end position="120"/>
    </location>
</feature>
<evidence type="ECO:0000256" key="2">
    <source>
        <dbReference type="ARBA" id="ARBA00022741"/>
    </source>
</evidence>
<evidence type="ECO:0000313" key="8">
    <source>
        <dbReference type="Proteomes" id="UP001501920"/>
    </source>
</evidence>
<dbReference type="GeneID" id="108427424"/>
<dbReference type="InterPro" id="IPR050538">
    <property type="entry name" value="MAP_kinase_kinase_kinase"/>
</dbReference>
<evidence type="ECO:0000313" key="7">
    <source>
        <dbReference type="Ensembl" id="ENSPNAP00000029813.1"/>
    </source>
</evidence>
<keyword evidence="2" id="KW-0547">Nucleotide-binding</keyword>
<dbReference type="CTD" id="100004261"/>
<dbReference type="GeneTree" id="ENSGT00940000156497"/>
<dbReference type="FunFam" id="1.10.510.10:FF:000383">
    <property type="entry name" value="Mitogen-activated protein kinase kinase kinase 14"/>
    <property type="match status" value="1"/>
</dbReference>
<dbReference type="Gene3D" id="3.30.200.20">
    <property type="entry name" value="Phosphorylase Kinase, domain 1"/>
    <property type="match status" value="1"/>
</dbReference>
<dbReference type="Proteomes" id="UP001501920">
    <property type="component" value="Chromosome 14"/>
</dbReference>
<evidence type="ECO:0000256" key="6">
    <source>
        <dbReference type="SAM" id="MobiDB-lite"/>
    </source>
</evidence>
<dbReference type="PROSITE" id="PS50011">
    <property type="entry name" value="PROTEIN_KINASE_DOM"/>
    <property type="match status" value="1"/>
</dbReference>
<keyword evidence="1" id="KW-0808">Transferase</keyword>
<feature type="compositionally biased region" description="Acidic residues" evidence="6">
    <location>
        <begin position="635"/>
        <end position="652"/>
    </location>
</feature>
<sequence length="878" mass="99026">MERILNSTRPFSMSTDQPKFKAYGCHDPTPEPHAASSVGKSSELDELLFQADFSNFLLKVISHGTAKHVGTGPLGTEKPSIIAQAECESQDSQEFCPNSRHKNVTYSDLSTPLSCTQGSVSRRRPRKKHRKRQRRRQGEREGQQRDGGSERVRERRLTGVPEQDSGEVGECSYSSTSSRSYSSSRAVSTESLSVQETARPCYPSHLGLRTSPLSSPDLWGSIQALPSCESYGQECESSQEFLNSEKDCSLAVQGLRNYVTQSERSYASAFVREMVKVEKDREEYEEEEQEESNTNEGILFNEELHPDNYEYREGRDYEVCDLLKQGSYGDVYSIRDKSTGFLCAAKKVPVKNFCIEEVGSWSALQAPHIVDLYGFVREGRSIILFMDLKPGSLGQLLKERGRLPEDLSLHYLHQVQGALEHLHKRRILHLDIKVDNVLLSKDGKDTFLCDFGQSERLDQHGFSPSKVLKGTETHMAPEVARGDKRSGKADVWSSCCMFLHMLNGCQPWTRYYTRPLYLKIAEEPPPLREIPPDCSPHTADIIKRGLQKDPNRRASAKDLRVQSAKALKELGGLRSPAWGGAYQKPIEKPERRDPAPFSHSSVQQWMGPGQEWREGAGIKVGSQHKSTNEEKLEEVVDEEMVQEEEEEDEVEEETRRNEGYPPPASALYMHSPSPEPNELTKQELRKLERDFFLSSLSQPHSAELQEQLLSCLGSDCLSTREPWDKKDSGRWSVGAGDDLSSGVFSYNSQSDGQSFSMDWLVPAHQPPPRCFEGVDVCIRDFNGRCFRIRETPRVKVGHIAVGISDQISEKVFSLQSEDGSLVPHDKEVQETGLFLRCVRAPDCSHAPCCKRAPDCRHAPCCKTPWVWRVRDGVLETRD</sequence>
<reference evidence="7" key="2">
    <citation type="submission" date="2025-08" db="UniProtKB">
        <authorList>
            <consortium name="Ensembl"/>
        </authorList>
    </citation>
    <scope>IDENTIFICATION</scope>
</reference>
<dbReference type="AlphaFoldDB" id="A0A3B4CF52"/>
<dbReference type="STRING" id="42514.ENSPNAP00000029813"/>
<feature type="coiled-coil region" evidence="5">
    <location>
        <begin position="267"/>
        <end position="294"/>
    </location>
</feature>
<organism evidence="7 8">
    <name type="scientific">Pygocentrus nattereri</name>
    <name type="common">Red-bellied piranha</name>
    <dbReference type="NCBI Taxonomy" id="42514"/>
    <lineage>
        <taxon>Eukaryota</taxon>
        <taxon>Metazoa</taxon>
        <taxon>Chordata</taxon>
        <taxon>Craniata</taxon>
        <taxon>Vertebrata</taxon>
        <taxon>Euteleostomi</taxon>
        <taxon>Actinopterygii</taxon>
        <taxon>Neopterygii</taxon>
        <taxon>Teleostei</taxon>
        <taxon>Ostariophysi</taxon>
        <taxon>Characiformes</taxon>
        <taxon>Characoidei</taxon>
        <taxon>Pygocentrus</taxon>
    </lineage>
</organism>
<dbReference type="SUPFAM" id="SSF56112">
    <property type="entry name" value="Protein kinase-like (PK-like)"/>
    <property type="match status" value="1"/>
</dbReference>
<evidence type="ECO:0000256" key="4">
    <source>
        <dbReference type="ARBA" id="ARBA00022840"/>
    </source>
</evidence>
<dbReference type="Ensembl" id="ENSPNAT00000017286.2">
    <property type="protein sequence ID" value="ENSPNAP00000029813.1"/>
    <property type="gene ID" value="ENSPNAG00000016160.2"/>
</dbReference>
<evidence type="ECO:0000256" key="1">
    <source>
        <dbReference type="ARBA" id="ARBA00022679"/>
    </source>
</evidence>
<name>A0A3B4CF52_PYGNA</name>
<dbReference type="Gene3D" id="1.10.510.10">
    <property type="entry name" value="Transferase(Phosphotransferase) domain 1"/>
    <property type="match status" value="1"/>
</dbReference>
<dbReference type="GO" id="GO:0007249">
    <property type="term" value="P:canonical NF-kappaB signal transduction"/>
    <property type="evidence" value="ECO:0007669"/>
    <property type="project" value="TreeGrafter"/>
</dbReference>
<evidence type="ECO:0000256" key="5">
    <source>
        <dbReference type="SAM" id="Coils"/>
    </source>
</evidence>
<dbReference type="GO" id="GO:0005524">
    <property type="term" value="F:ATP binding"/>
    <property type="evidence" value="ECO:0007669"/>
    <property type="project" value="UniProtKB-KW"/>
</dbReference>
<reference evidence="7 8" key="1">
    <citation type="submission" date="2020-10" db="EMBL/GenBank/DDBJ databases">
        <title>Pygocentrus nattereri (red-bellied piranha) genome, fPygNat1, primary haplotype.</title>
        <authorList>
            <person name="Myers G."/>
            <person name="Meyer A."/>
            <person name="Karagic N."/>
            <person name="Pippel M."/>
            <person name="Winkler S."/>
            <person name="Tracey A."/>
            <person name="Wood J."/>
            <person name="Formenti G."/>
            <person name="Howe K."/>
            <person name="Fedrigo O."/>
            <person name="Jarvis E.D."/>
        </authorList>
    </citation>
    <scope>NUCLEOTIDE SEQUENCE [LARGE SCALE GENOMIC DNA]</scope>
</reference>
<keyword evidence="4" id="KW-0067">ATP-binding</keyword>